<dbReference type="EMBL" id="SGWX01000001">
    <property type="protein sequence ID" value="RZS61416.1"/>
    <property type="molecule type" value="Genomic_DNA"/>
</dbReference>
<protein>
    <submittedName>
        <fullName evidence="2">Imidazolonepropionase-like amidohydrolase</fullName>
    </submittedName>
</protein>
<dbReference type="InterPro" id="IPR032466">
    <property type="entry name" value="Metal_Hydrolase"/>
</dbReference>
<sequence>MAVPHAPLHLTGHVLLDDEHETGEVFVRDGAAHLTREADQPGEGRRIDGWVLPGLVDVHCHIGLGAQGAVDLDTAAAQAIADRDAGVLLVRDAGSALDTRPLQERADLPRLVRAARHLARPRRYLRGFACELDDVAALPDAMRDQARASDGWVKVVGDWIDRGLGADADLTPLWPADVLAAGVAAARAEAARVTVHTFATETVDDLLAAGVDCVEHGTGVTPDQAAELAQRGVPVTPTLLQVERFAQIADQAQDKYPVYARRMRAMHARRYEQVRMLHEAGVPLLVGTDAGGVIGHGRIAEECALLVEAGVPAADVVAAATWRARRFLGFGAVADGASADLVVYPADPREDIAVLAHPTAVVLRGQIVAGALAD</sequence>
<gene>
    <name evidence="2" type="ORF">EV386_1715</name>
</gene>
<dbReference type="Pfam" id="PF01979">
    <property type="entry name" value="Amidohydro_1"/>
    <property type="match status" value="1"/>
</dbReference>
<dbReference type="InterPro" id="IPR006680">
    <property type="entry name" value="Amidohydro-rel"/>
</dbReference>
<dbReference type="AlphaFoldDB" id="A0A4Q7M0W0"/>
<evidence type="ECO:0000313" key="3">
    <source>
        <dbReference type="Proteomes" id="UP000293852"/>
    </source>
</evidence>
<dbReference type="PANTHER" id="PTHR43135:SF4">
    <property type="entry name" value="AMIDOHYDROLASE-RELATED DOMAIN-CONTAINING PROTEIN"/>
    <property type="match status" value="1"/>
</dbReference>
<dbReference type="Gene3D" id="3.20.20.140">
    <property type="entry name" value="Metal-dependent hydrolases"/>
    <property type="match status" value="1"/>
</dbReference>
<organism evidence="2 3">
    <name type="scientific">Xylanimonas ulmi</name>
    <dbReference type="NCBI Taxonomy" id="228973"/>
    <lineage>
        <taxon>Bacteria</taxon>
        <taxon>Bacillati</taxon>
        <taxon>Actinomycetota</taxon>
        <taxon>Actinomycetes</taxon>
        <taxon>Micrococcales</taxon>
        <taxon>Promicromonosporaceae</taxon>
        <taxon>Xylanimonas</taxon>
    </lineage>
</organism>
<keyword evidence="3" id="KW-1185">Reference proteome</keyword>
<evidence type="ECO:0000259" key="1">
    <source>
        <dbReference type="Pfam" id="PF01979"/>
    </source>
</evidence>
<comment type="caution">
    <text evidence="2">The sequence shown here is derived from an EMBL/GenBank/DDBJ whole genome shotgun (WGS) entry which is preliminary data.</text>
</comment>
<dbReference type="GO" id="GO:0016810">
    <property type="term" value="F:hydrolase activity, acting on carbon-nitrogen (but not peptide) bonds"/>
    <property type="evidence" value="ECO:0007669"/>
    <property type="project" value="InterPro"/>
</dbReference>
<evidence type="ECO:0000313" key="2">
    <source>
        <dbReference type="EMBL" id="RZS61416.1"/>
    </source>
</evidence>
<proteinExistence type="predicted"/>
<dbReference type="Gene3D" id="2.30.40.10">
    <property type="entry name" value="Urease, subunit C, domain 1"/>
    <property type="match status" value="1"/>
</dbReference>
<dbReference type="InterPro" id="IPR011059">
    <property type="entry name" value="Metal-dep_hydrolase_composite"/>
</dbReference>
<name>A0A4Q7M0W0_9MICO</name>
<dbReference type="RefSeq" id="WP_130414078.1">
    <property type="nucleotide sequence ID" value="NZ_SGWX01000001.1"/>
</dbReference>
<dbReference type="OrthoDB" id="3189065at2"/>
<reference evidence="2 3" key="1">
    <citation type="submission" date="2019-02" db="EMBL/GenBank/DDBJ databases">
        <title>Sequencing the genomes of 1000 actinobacteria strains.</title>
        <authorList>
            <person name="Klenk H.-P."/>
        </authorList>
    </citation>
    <scope>NUCLEOTIDE SEQUENCE [LARGE SCALE GENOMIC DNA]</scope>
    <source>
        <strain evidence="2 3">DSM 16932</strain>
    </source>
</reference>
<dbReference type="InterPro" id="IPR051781">
    <property type="entry name" value="Metallo-dep_Hydrolase"/>
</dbReference>
<keyword evidence="2" id="KW-0378">Hydrolase</keyword>
<dbReference type="SUPFAM" id="SSF51556">
    <property type="entry name" value="Metallo-dependent hydrolases"/>
    <property type="match status" value="1"/>
</dbReference>
<dbReference type="PANTHER" id="PTHR43135">
    <property type="entry name" value="ALPHA-D-RIBOSE 1-METHYLPHOSPHONATE 5-TRIPHOSPHATE DIPHOSPHATASE"/>
    <property type="match status" value="1"/>
</dbReference>
<dbReference type="Proteomes" id="UP000293852">
    <property type="component" value="Unassembled WGS sequence"/>
</dbReference>
<feature type="domain" description="Amidohydrolase-related" evidence="1">
    <location>
        <begin position="50"/>
        <end position="368"/>
    </location>
</feature>
<accession>A0A4Q7M0W0</accession>